<evidence type="ECO:0000256" key="1">
    <source>
        <dbReference type="SAM" id="Phobius"/>
    </source>
</evidence>
<feature type="transmembrane region" description="Helical" evidence="1">
    <location>
        <begin position="75"/>
        <end position="97"/>
    </location>
</feature>
<evidence type="ECO:0000313" key="2">
    <source>
        <dbReference type="EMBL" id="OBU63196.1"/>
    </source>
</evidence>
<dbReference type="Proteomes" id="UP000092125">
    <property type="component" value="Unassembled WGS sequence"/>
</dbReference>
<feature type="transmembrane region" description="Helical" evidence="1">
    <location>
        <begin position="109"/>
        <end position="132"/>
    </location>
</feature>
<dbReference type="AlphaFoldDB" id="A0AAP7GUH1"/>
<feature type="transmembrane region" description="Helical" evidence="1">
    <location>
        <begin position="27"/>
        <end position="54"/>
    </location>
</feature>
<evidence type="ECO:0000313" key="3">
    <source>
        <dbReference type="Proteomes" id="UP000092125"/>
    </source>
</evidence>
<name>A0AAP7GUH1_STEMA</name>
<protein>
    <recommendedName>
        <fullName evidence="4">Transmembrane protein</fullName>
    </recommendedName>
</protein>
<organism evidence="2 3">
    <name type="scientific">Stenotrophomonas maltophilia</name>
    <name type="common">Pseudomonas maltophilia</name>
    <name type="synonym">Xanthomonas maltophilia</name>
    <dbReference type="NCBI Taxonomy" id="40324"/>
    <lineage>
        <taxon>Bacteria</taxon>
        <taxon>Pseudomonadati</taxon>
        <taxon>Pseudomonadota</taxon>
        <taxon>Gammaproteobacteria</taxon>
        <taxon>Lysobacterales</taxon>
        <taxon>Lysobacteraceae</taxon>
        <taxon>Stenotrophomonas</taxon>
        <taxon>Stenotrophomonas maltophilia group</taxon>
    </lineage>
</organism>
<proteinExistence type="predicted"/>
<sequence length="147" mass="15817">MILPAMILGPLGLLALGGGQEAMRSSVLLGSLYCAGGVAIFAFLAFCLVLHLRAQRLWDWHVRTGRMPYFRKHDFLKGALLGGGVGVMMVIAAVVLGFKYAEHPDYGEIATLAFVGAWLYGALVIGVLAVVFGWTKRAWDRTAVPPA</sequence>
<dbReference type="EMBL" id="LYVI01000001">
    <property type="protein sequence ID" value="OBU63196.1"/>
    <property type="molecule type" value="Genomic_DNA"/>
</dbReference>
<accession>A0AAP7GUH1</accession>
<reference evidence="2 3" key="1">
    <citation type="submission" date="2016-05" db="EMBL/GenBank/DDBJ databases">
        <title>Draft Genome Sequences of Stenotrophomonas maltophilia Strains Sm32COP, Sm41DVV, Sm46PAILV, SmF3, SmF22, SmSOFb1 and SmCVFa1, Isolated from Different Manures, in France.</title>
        <authorList>
            <person name="Nazaret S."/>
            <person name="Bodilis J."/>
        </authorList>
    </citation>
    <scope>NUCLEOTIDE SEQUENCE [LARGE SCALE GENOMIC DNA]</scope>
    <source>
        <strain evidence="2 3">Sm41DVV</strain>
    </source>
</reference>
<keyword evidence="1" id="KW-1133">Transmembrane helix</keyword>
<keyword evidence="1" id="KW-0812">Transmembrane</keyword>
<keyword evidence="1" id="KW-0472">Membrane</keyword>
<evidence type="ECO:0008006" key="4">
    <source>
        <dbReference type="Google" id="ProtNLM"/>
    </source>
</evidence>
<comment type="caution">
    <text evidence="2">The sequence shown here is derived from an EMBL/GenBank/DDBJ whole genome shotgun (WGS) entry which is preliminary data.</text>
</comment>
<gene>
    <name evidence="2" type="ORF">A9K56_00315</name>
</gene>